<sequence length="117" mass="12637">MAKLSLFERRRRRVRTALRARSAGKPRLSVHRSGRHIYAQIIDDAAGHTVAAASTLDKDLRGTANATTEGAKLVGKTLAERAKAAGVDRVVFDRGGFLFHGRVKALADAAREGGLEF</sequence>
<dbReference type="SUPFAM" id="SSF53137">
    <property type="entry name" value="Translational machinery components"/>
    <property type="match status" value="1"/>
</dbReference>
<dbReference type="InterPro" id="IPR057268">
    <property type="entry name" value="Ribosomal_L18"/>
</dbReference>
<protein>
    <recommendedName>
        <fullName evidence="6 7">Large ribosomal subunit protein uL18</fullName>
    </recommendedName>
</protein>
<dbReference type="InterPro" id="IPR005484">
    <property type="entry name" value="Ribosomal_uL18_bac/plant/anim"/>
</dbReference>
<reference evidence="8 9" key="1">
    <citation type="submission" date="2024-02" db="EMBL/GenBank/DDBJ databases">
        <title>Full genome sequence of Sphingomonas kaistensis.</title>
        <authorList>
            <person name="Poletto B.L."/>
            <person name="Silva G."/>
            <person name="Galante D."/>
            <person name="Campos K.R."/>
            <person name="Santos M.B.N."/>
            <person name="Sacchi C.T."/>
        </authorList>
    </citation>
    <scope>NUCLEOTIDE SEQUENCE [LARGE SCALE GENOMIC DNA]</scope>
    <source>
        <strain evidence="8 9">MA4R</strain>
    </source>
</reference>
<keyword evidence="5 7" id="KW-0687">Ribonucleoprotein</keyword>
<dbReference type="Gene3D" id="3.30.420.100">
    <property type="match status" value="1"/>
</dbReference>
<accession>A0ABZ2FZS0</accession>
<dbReference type="Pfam" id="PF00861">
    <property type="entry name" value="Ribosomal_L18p"/>
    <property type="match status" value="1"/>
</dbReference>
<evidence type="ECO:0000313" key="9">
    <source>
        <dbReference type="Proteomes" id="UP001382935"/>
    </source>
</evidence>
<evidence type="ECO:0000256" key="4">
    <source>
        <dbReference type="ARBA" id="ARBA00022980"/>
    </source>
</evidence>
<keyword evidence="9" id="KW-1185">Reference proteome</keyword>
<evidence type="ECO:0000256" key="3">
    <source>
        <dbReference type="ARBA" id="ARBA00022884"/>
    </source>
</evidence>
<dbReference type="HAMAP" id="MF_01337_B">
    <property type="entry name" value="Ribosomal_uL18_B"/>
    <property type="match status" value="1"/>
</dbReference>
<gene>
    <name evidence="7 8" type="primary">rplR</name>
    <name evidence="8" type="ORF">V6R86_06530</name>
</gene>
<keyword evidence="2 7" id="KW-0699">rRNA-binding</keyword>
<evidence type="ECO:0000256" key="1">
    <source>
        <dbReference type="ARBA" id="ARBA00007116"/>
    </source>
</evidence>
<dbReference type="InterPro" id="IPR004389">
    <property type="entry name" value="Ribosomal_uL18_bac-type"/>
</dbReference>
<evidence type="ECO:0000256" key="7">
    <source>
        <dbReference type="HAMAP-Rule" id="MF_01337"/>
    </source>
</evidence>
<evidence type="ECO:0000256" key="2">
    <source>
        <dbReference type="ARBA" id="ARBA00022730"/>
    </source>
</evidence>
<dbReference type="PANTHER" id="PTHR12899">
    <property type="entry name" value="39S RIBOSOMAL PROTEIN L18, MITOCHONDRIAL"/>
    <property type="match status" value="1"/>
</dbReference>
<name>A0ABZ2FZS0_9SPHN</name>
<comment type="function">
    <text evidence="7">This is one of the proteins that bind and probably mediate the attachment of the 5S RNA into the large ribosomal subunit, where it forms part of the central protuberance.</text>
</comment>
<organism evidence="8 9">
    <name type="scientific">Sphingomonas kaistensis</name>
    <dbReference type="NCBI Taxonomy" id="298708"/>
    <lineage>
        <taxon>Bacteria</taxon>
        <taxon>Pseudomonadati</taxon>
        <taxon>Pseudomonadota</taxon>
        <taxon>Alphaproteobacteria</taxon>
        <taxon>Sphingomonadales</taxon>
        <taxon>Sphingomonadaceae</taxon>
        <taxon>Sphingomonas</taxon>
    </lineage>
</organism>
<comment type="subunit">
    <text evidence="7">Part of the 50S ribosomal subunit; part of the 5S rRNA/L5/L18/L25 subcomplex. Contacts the 5S and 23S rRNAs.</text>
</comment>
<evidence type="ECO:0000256" key="6">
    <source>
        <dbReference type="ARBA" id="ARBA00035197"/>
    </source>
</evidence>
<comment type="similarity">
    <text evidence="1 7">Belongs to the universal ribosomal protein uL18 family.</text>
</comment>
<proteinExistence type="inferred from homology"/>
<dbReference type="CDD" id="cd00432">
    <property type="entry name" value="Ribosomal_L18_L5e"/>
    <property type="match status" value="1"/>
</dbReference>
<evidence type="ECO:0000256" key="5">
    <source>
        <dbReference type="ARBA" id="ARBA00023274"/>
    </source>
</evidence>
<dbReference type="Proteomes" id="UP001382935">
    <property type="component" value="Chromosome"/>
</dbReference>
<keyword evidence="3 7" id="KW-0694">RNA-binding</keyword>
<evidence type="ECO:0000313" key="8">
    <source>
        <dbReference type="EMBL" id="WWM70341.1"/>
    </source>
</evidence>
<dbReference type="PANTHER" id="PTHR12899:SF3">
    <property type="entry name" value="LARGE RIBOSOMAL SUBUNIT PROTEIN UL18M"/>
    <property type="match status" value="1"/>
</dbReference>
<dbReference type="RefSeq" id="WP_338503016.1">
    <property type="nucleotide sequence ID" value="NZ_CP145607.1"/>
</dbReference>
<dbReference type="EMBL" id="CP145607">
    <property type="protein sequence ID" value="WWM70341.1"/>
    <property type="molecule type" value="Genomic_DNA"/>
</dbReference>
<dbReference type="GO" id="GO:0005840">
    <property type="term" value="C:ribosome"/>
    <property type="evidence" value="ECO:0007669"/>
    <property type="project" value="UniProtKB-KW"/>
</dbReference>
<dbReference type="NCBIfam" id="TIGR00060">
    <property type="entry name" value="L18_bact"/>
    <property type="match status" value="1"/>
</dbReference>
<keyword evidence="4 7" id="KW-0689">Ribosomal protein</keyword>